<proteinExistence type="predicted"/>
<sequence length="459" mass="51568">MLCQTVFPLLLFGLFIAIPLLVPDRFPQWWDRWWRYVVPLSTVLGGLVMWLPQQGKRLSWSGRWEFRDPAQGDPAQEPATGVDGPARPPHTRLRVLGYVMMLAGVALTTVPTLVLQRPDITPDWVEPNGFLIGVTGLFSVLYGGKTLKLARTRQARELLSRPIRRDAWLGSLLWVAAWLCCLVGLTLTLGGLSVMMEPLDLAWWQMFLTLWTMVLGGFVFTQGRKTFLRARRHRSRFVPDHRHLKAGSYVLYLRSFREDEQQTALHEVPLPGMGGGAITGFLVSGASAEEHLAEILRPVGPLVAVGAPGERLPHVGAVRMYLPHEGWQEPVRELMRKSRLTALTLGTSEGTMWELAEAFQLLPPHRLVLFIPALKKAEYQRIRAAAPRLPECPRWLDTQHRTVIQGVIHFAADWTPAIAPVVDDYGNVKSNLFTAMMPALLPAFTAIEEYEKETGVLYG</sequence>
<evidence type="ECO:0000313" key="2">
    <source>
        <dbReference type="EMBL" id="GAA0960537.1"/>
    </source>
</evidence>
<evidence type="ECO:0000256" key="1">
    <source>
        <dbReference type="SAM" id="Phobius"/>
    </source>
</evidence>
<keyword evidence="1" id="KW-0472">Membrane</keyword>
<keyword evidence="1" id="KW-0812">Transmembrane</keyword>
<accession>A0ABN1RNH6</accession>
<keyword evidence="1" id="KW-1133">Transmembrane helix</keyword>
<gene>
    <name evidence="2" type="ORF">GCM10009575_094050</name>
</gene>
<dbReference type="EMBL" id="BAAAID010000128">
    <property type="protein sequence ID" value="GAA0960537.1"/>
    <property type="molecule type" value="Genomic_DNA"/>
</dbReference>
<feature type="transmembrane region" description="Helical" evidence="1">
    <location>
        <begin position="127"/>
        <end position="147"/>
    </location>
</feature>
<organism evidence="2 3">
    <name type="scientific">Streptomyces rhizosphaericus</name>
    <dbReference type="NCBI Taxonomy" id="114699"/>
    <lineage>
        <taxon>Bacteria</taxon>
        <taxon>Bacillati</taxon>
        <taxon>Actinomycetota</taxon>
        <taxon>Actinomycetes</taxon>
        <taxon>Kitasatosporales</taxon>
        <taxon>Streptomycetaceae</taxon>
        <taxon>Streptomyces</taxon>
        <taxon>Streptomyces violaceusniger group</taxon>
    </lineage>
</organism>
<feature type="transmembrane region" description="Helical" evidence="1">
    <location>
        <begin position="168"/>
        <end position="189"/>
    </location>
</feature>
<protein>
    <recommendedName>
        <fullName evidence="4">Integral membrane protein</fullName>
    </recommendedName>
</protein>
<keyword evidence="3" id="KW-1185">Reference proteome</keyword>
<feature type="transmembrane region" description="Helical" evidence="1">
    <location>
        <begin position="201"/>
        <end position="221"/>
    </location>
</feature>
<comment type="caution">
    <text evidence="2">The sequence shown here is derived from an EMBL/GenBank/DDBJ whole genome shotgun (WGS) entry which is preliminary data.</text>
</comment>
<evidence type="ECO:0000313" key="3">
    <source>
        <dbReference type="Proteomes" id="UP001500418"/>
    </source>
</evidence>
<dbReference type="Proteomes" id="UP001500418">
    <property type="component" value="Unassembled WGS sequence"/>
</dbReference>
<evidence type="ECO:0008006" key="4">
    <source>
        <dbReference type="Google" id="ProtNLM"/>
    </source>
</evidence>
<name>A0ABN1RNH6_9ACTN</name>
<feature type="transmembrane region" description="Helical" evidence="1">
    <location>
        <begin position="33"/>
        <end position="51"/>
    </location>
</feature>
<reference evidence="2 3" key="1">
    <citation type="journal article" date="2019" name="Int. J. Syst. Evol. Microbiol.">
        <title>The Global Catalogue of Microorganisms (GCM) 10K type strain sequencing project: providing services to taxonomists for standard genome sequencing and annotation.</title>
        <authorList>
            <consortium name="The Broad Institute Genomics Platform"/>
            <consortium name="The Broad Institute Genome Sequencing Center for Infectious Disease"/>
            <person name="Wu L."/>
            <person name="Ma J."/>
        </authorList>
    </citation>
    <scope>NUCLEOTIDE SEQUENCE [LARGE SCALE GENOMIC DNA]</scope>
    <source>
        <strain evidence="2 3">JCM 11444</strain>
    </source>
</reference>
<feature type="transmembrane region" description="Helical" evidence="1">
    <location>
        <begin position="95"/>
        <end position="115"/>
    </location>
</feature>